<evidence type="ECO:0000256" key="6">
    <source>
        <dbReference type="ARBA" id="ARBA00038076"/>
    </source>
</evidence>
<evidence type="ECO:0000313" key="9">
    <source>
        <dbReference type="EMBL" id="MDR7364102.1"/>
    </source>
</evidence>
<comment type="subcellular location">
    <subcellularLocation>
        <location evidence="1">Cell membrane</location>
        <topology evidence="1">Multi-pass membrane protein</topology>
    </subcellularLocation>
</comment>
<reference evidence="9 10" key="1">
    <citation type="submission" date="2023-07" db="EMBL/GenBank/DDBJ databases">
        <title>Sequencing the genomes of 1000 actinobacteria strains.</title>
        <authorList>
            <person name="Klenk H.-P."/>
        </authorList>
    </citation>
    <scope>NUCLEOTIDE SEQUENCE [LARGE SCALE GENOMIC DNA]</scope>
    <source>
        <strain evidence="9 10">DSM 19426</strain>
    </source>
</reference>
<organism evidence="9 10">
    <name type="scientific">Nocardioides marmoribigeumensis</name>
    <dbReference type="NCBI Taxonomy" id="433649"/>
    <lineage>
        <taxon>Bacteria</taxon>
        <taxon>Bacillati</taxon>
        <taxon>Actinomycetota</taxon>
        <taxon>Actinomycetes</taxon>
        <taxon>Propionibacteriales</taxon>
        <taxon>Nocardioidaceae</taxon>
        <taxon>Nocardioides</taxon>
    </lineage>
</organism>
<comment type="caution">
    <text evidence="9">The sequence shown here is derived from an EMBL/GenBank/DDBJ whole genome shotgun (WGS) entry which is preliminary data.</text>
</comment>
<comment type="similarity">
    <text evidence="6">Belongs to the ABC-4 integral membrane protein family.</text>
</comment>
<keyword evidence="3 7" id="KW-0812">Transmembrane</keyword>
<evidence type="ECO:0000256" key="7">
    <source>
        <dbReference type="SAM" id="Phobius"/>
    </source>
</evidence>
<keyword evidence="10" id="KW-1185">Reference proteome</keyword>
<evidence type="ECO:0000256" key="4">
    <source>
        <dbReference type="ARBA" id="ARBA00022989"/>
    </source>
</evidence>
<evidence type="ECO:0000256" key="5">
    <source>
        <dbReference type="ARBA" id="ARBA00023136"/>
    </source>
</evidence>
<feature type="transmembrane region" description="Helical" evidence="7">
    <location>
        <begin position="814"/>
        <end position="835"/>
    </location>
</feature>
<evidence type="ECO:0000256" key="3">
    <source>
        <dbReference type="ARBA" id="ARBA00022692"/>
    </source>
</evidence>
<dbReference type="Proteomes" id="UP001183648">
    <property type="component" value="Unassembled WGS sequence"/>
</dbReference>
<protein>
    <submittedName>
        <fullName evidence="9">ABC transport system permease protein</fullName>
    </submittedName>
</protein>
<feature type="transmembrane region" description="Helical" evidence="7">
    <location>
        <begin position="729"/>
        <end position="750"/>
    </location>
</feature>
<feature type="transmembrane region" description="Helical" evidence="7">
    <location>
        <begin position="780"/>
        <end position="802"/>
    </location>
</feature>
<evidence type="ECO:0000313" key="10">
    <source>
        <dbReference type="Proteomes" id="UP001183648"/>
    </source>
</evidence>
<evidence type="ECO:0000256" key="1">
    <source>
        <dbReference type="ARBA" id="ARBA00004651"/>
    </source>
</evidence>
<evidence type="ECO:0000259" key="8">
    <source>
        <dbReference type="Pfam" id="PF02687"/>
    </source>
</evidence>
<dbReference type="EMBL" id="JAVDYG010000001">
    <property type="protein sequence ID" value="MDR7364102.1"/>
    <property type="molecule type" value="Genomic_DNA"/>
</dbReference>
<feature type="domain" description="ABC3 transporter permease C-terminal" evidence="8">
    <location>
        <begin position="734"/>
        <end position="835"/>
    </location>
</feature>
<keyword evidence="5 7" id="KW-0472">Membrane</keyword>
<feature type="transmembrane region" description="Helical" evidence="7">
    <location>
        <begin position="277"/>
        <end position="302"/>
    </location>
</feature>
<accession>A0ABU2C0A4</accession>
<feature type="transmembrane region" description="Helical" evidence="7">
    <location>
        <begin position="506"/>
        <end position="527"/>
    </location>
</feature>
<dbReference type="PANTHER" id="PTHR30572:SF4">
    <property type="entry name" value="ABC TRANSPORTER PERMEASE YTRF"/>
    <property type="match status" value="1"/>
</dbReference>
<dbReference type="PANTHER" id="PTHR30572">
    <property type="entry name" value="MEMBRANE COMPONENT OF TRANSPORTER-RELATED"/>
    <property type="match status" value="1"/>
</dbReference>
<feature type="transmembrane region" description="Helical" evidence="7">
    <location>
        <begin position="461"/>
        <end position="485"/>
    </location>
</feature>
<feature type="transmembrane region" description="Helical" evidence="7">
    <location>
        <begin position="423"/>
        <end position="441"/>
    </location>
</feature>
<feature type="transmembrane region" description="Helical" evidence="7">
    <location>
        <begin position="331"/>
        <end position="352"/>
    </location>
</feature>
<proteinExistence type="inferred from homology"/>
<sequence length="847" mass="87399">MSPRAWRPAIRLARRDLARHPVRAGLTFLLVMLPVMVAAALAVTVHNGRSTPETFATEQMGDADALVRVSPWTKVKAEPATYGAAIPFGGKQRVRRDPATVQLDELLPRGSQMQPGPVSGSLALATGGSAFAQSIPDEALADSMARVVTGREPRTAGEVLVGHGAAKVLDLLGPGGRPTEDAALELADGTRVAVVGTVATDGPYLRILGRPGLPLQQDLDDNAGPAFLVSLPELSTPQTKALVRRLAADGVAMQARDAILHPERWGQGGSGPDAESVAAGALAILVGLVEVVLVVGAAFAVAGRRQLRDLGLIAANGGVGKDVRRLMLAQGLVLGVTASVVGAAAGTALGLAGGRWAERRFDLVLHTSEVPWPAVVAVTVLGSLTAVVAALVPAWSLGRVTPVQALSGRFPLRLRAVRPHRGSFVLAGIGLLVLVAGGYLTSRWFAPRGSENPIGPFVSGLGLLLLLAGVVWATPHLVQVAAAAGRALPLSGRYAFRAAGRHHFRTAAAATALMFTVAVAVLTGFVVSEAAKGSTSGDPDVHALSVDGSARNASAEAVRATIEDTLGPVSFAGSQVLGTTSSLLTIRTRNASNEVRQIDRASLETVPGPLTDEQLAAFDRGALLVTPDAYLPTRLDEVRIGLETRGTKPLATVPVVRVPAPRVPDWSNIGAAFVSPATAQRLGTEPSYASYVALARRTITDADLQRLNAYGISSWSNDPERQKVERFQYAGVLGAGLLSLLVVGIAVALASAEGRDEAATLSAVGAGPARRRGIGAMHGLFLGLAGLALGVAVGLPGALAFVQLNGEAGVDVPWGSFLGTLAAVALLSPVAGWLVTPSRLPLTRRTT</sequence>
<dbReference type="RefSeq" id="WP_310305329.1">
    <property type="nucleotide sequence ID" value="NZ_BAAAPS010000005.1"/>
</dbReference>
<keyword evidence="2" id="KW-1003">Cell membrane</keyword>
<name>A0ABU2C0A4_9ACTN</name>
<keyword evidence="4 7" id="KW-1133">Transmembrane helix</keyword>
<dbReference type="InterPro" id="IPR003838">
    <property type="entry name" value="ABC3_permease_C"/>
</dbReference>
<dbReference type="InterPro" id="IPR050250">
    <property type="entry name" value="Macrolide_Exporter_MacB"/>
</dbReference>
<dbReference type="Pfam" id="PF02687">
    <property type="entry name" value="FtsX"/>
    <property type="match status" value="1"/>
</dbReference>
<gene>
    <name evidence="9" type="ORF">J2S63_003655</name>
</gene>
<evidence type="ECO:0000256" key="2">
    <source>
        <dbReference type="ARBA" id="ARBA00022475"/>
    </source>
</evidence>
<feature type="transmembrane region" description="Helical" evidence="7">
    <location>
        <begin position="372"/>
        <end position="392"/>
    </location>
</feature>